<evidence type="ECO:0000313" key="2">
    <source>
        <dbReference type="EMBL" id="ASN23139.1"/>
    </source>
</evidence>
<feature type="domain" description="Ferric siderophore reductase C-terminal" evidence="1">
    <location>
        <begin position="224"/>
        <end position="243"/>
    </location>
</feature>
<evidence type="ECO:0000313" key="3">
    <source>
        <dbReference type="Proteomes" id="UP000031501"/>
    </source>
</evidence>
<reference evidence="2 3" key="1">
    <citation type="submission" date="2017-07" db="EMBL/GenBank/DDBJ databases">
        <title>Genome sequence of Streptomyces pluripotens MUSC 137T.</title>
        <authorList>
            <person name="Ser H.-L."/>
            <person name="Lee L.-H."/>
        </authorList>
    </citation>
    <scope>NUCLEOTIDE SEQUENCE [LARGE SCALE GENOMIC DNA]</scope>
    <source>
        <strain evidence="2 3">MUSC 137</strain>
    </source>
</reference>
<gene>
    <name evidence="2" type="ORF">LK07_02850</name>
</gene>
<dbReference type="OrthoDB" id="3290158at2"/>
<dbReference type="EMBL" id="CP022433">
    <property type="protein sequence ID" value="ASN23139.1"/>
    <property type="molecule type" value="Genomic_DNA"/>
</dbReference>
<dbReference type="Proteomes" id="UP000031501">
    <property type="component" value="Chromosome"/>
</dbReference>
<keyword evidence="3" id="KW-1185">Reference proteome</keyword>
<dbReference type="Pfam" id="PF11575">
    <property type="entry name" value="FhuF_C"/>
    <property type="match status" value="1"/>
</dbReference>
<proteinExistence type="predicted"/>
<dbReference type="RefSeq" id="WP_039653921.1">
    <property type="nucleotide sequence ID" value="NZ_CP021080.1"/>
</dbReference>
<name>A0A221NT30_9ACTN</name>
<dbReference type="KEGG" id="splu:LK06_001770"/>
<protein>
    <submittedName>
        <fullName evidence="2">Ferric iron reductase</fullName>
    </submittedName>
</protein>
<organism evidence="2 3">
    <name type="scientific">Streptomyces pluripotens</name>
    <dbReference type="NCBI Taxonomy" id="1355015"/>
    <lineage>
        <taxon>Bacteria</taxon>
        <taxon>Bacillati</taxon>
        <taxon>Actinomycetota</taxon>
        <taxon>Actinomycetes</taxon>
        <taxon>Kitasatosporales</taxon>
        <taxon>Streptomycetaceae</taxon>
        <taxon>Streptomyces</taxon>
    </lineage>
</organism>
<evidence type="ECO:0000259" key="1">
    <source>
        <dbReference type="Pfam" id="PF11575"/>
    </source>
</evidence>
<dbReference type="STRING" id="1355015.LK06_001770"/>
<dbReference type="AlphaFoldDB" id="A0A221NT30"/>
<sequence length="257" mass="27105">MDLEPELAALRPLGGFFVLRTCVGASGVARGQELAGLPTLAETYALLTPDAQDNPLASRITMVADRLRTRELRVSASLTQQALAARLWSAALGCAVLYGRLPDLDARLLRWDFRASAPDDLWLTALRPRPADAATLAGIVLHSHLVPLEAGLKSCYGIAAGLLRGNAASALAGAARELERWARAGGLSDVVARTRALTAELFTHPDLRTAGTPTDASVGTAFRRRSCCLYYRVPGGGVCGDCCFIRPPRSSPGAASG</sequence>
<accession>A0A221NT30</accession>
<dbReference type="InterPro" id="IPR024726">
    <property type="entry name" value="FhuF_C"/>
</dbReference>
<dbReference type="GO" id="GO:0051537">
    <property type="term" value="F:2 iron, 2 sulfur cluster binding"/>
    <property type="evidence" value="ECO:0007669"/>
    <property type="project" value="InterPro"/>
</dbReference>